<dbReference type="AlphaFoldDB" id="A0A9P8W4L0"/>
<protein>
    <recommendedName>
        <fullName evidence="2">F-box domain-containing protein</fullName>
    </recommendedName>
</protein>
<evidence type="ECO:0000256" key="1">
    <source>
        <dbReference type="SAM" id="MobiDB-lite"/>
    </source>
</evidence>
<comment type="caution">
    <text evidence="3">The sequence shown here is derived from an EMBL/GenBank/DDBJ whole genome shotgun (WGS) entry which is preliminary data.</text>
</comment>
<keyword evidence="4" id="KW-1185">Reference proteome</keyword>
<evidence type="ECO:0000313" key="3">
    <source>
        <dbReference type="EMBL" id="KAH6889980.1"/>
    </source>
</evidence>
<name>A0A9P8W4L0_9HYPO</name>
<feature type="region of interest" description="Disordered" evidence="1">
    <location>
        <begin position="19"/>
        <end position="39"/>
    </location>
</feature>
<proteinExistence type="predicted"/>
<feature type="compositionally biased region" description="Polar residues" evidence="1">
    <location>
        <begin position="927"/>
        <end position="936"/>
    </location>
</feature>
<dbReference type="OrthoDB" id="4194555at2759"/>
<evidence type="ECO:0000259" key="2">
    <source>
        <dbReference type="PROSITE" id="PS50181"/>
    </source>
</evidence>
<gene>
    <name evidence="3" type="ORF">B0T10DRAFT_403909</name>
</gene>
<dbReference type="EMBL" id="JAGPYM010000010">
    <property type="protein sequence ID" value="KAH6889980.1"/>
    <property type="molecule type" value="Genomic_DNA"/>
</dbReference>
<feature type="region of interest" description="Disordered" evidence="1">
    <location>
        <begin position="900"/>
        <end position="941"/>
    </location>
</feature>
<evidence type="ECO:0000313" key="4">
    <source>
        <dbReference type="Proteomes" id="UP000777438"/>
    </source>
</evidence>
<feature type="domain" description="F-box" evidence="2">
    <location>
        <begin position="52"/>
        <end position="97"/>
    </location>
</feature>
<dbReference type="Proteomes" id="UP000777438">
    <property type="component" value="Unassembled WGS sequence"/>
</dbReference>
<dbReference type="PROSITE" id="PS50181">
    <property type="entry name" value="FBOX"/>
    <property type="match status" value="1"/>
</dbReference>
<sequence length="965" mass="107124">MRGRRFVPRNGLRELNLTQTAEQVPECSSSLSPTSKQPEESSAQEHVVFELQWPAATLPVEIYELITAYLTRSEVKNLRLVCKEFEMKVSARYFRNVVVPFKTELYSDLARDGNGALTRTSSALFSNGMRIFKSFGCYILNFALSLELDEDVLAYPPIKPTQAAVPAFWGIYRWPHSEYHRYTDLEGLEQTADETDAMKEALKCLTKVRNLGLCCDAGLGFLAGPDHIARNTTIRHPVFGPSSRSHVTVAELTEKRNVSSSMAEIKNLQESMPEPIFENPLSFKHTVLRKMVADAGYTTEEEMNEAIQLMLKTEQTSLGVIDLDERKLVLSDYDPRRALQTVAFADLEPFSEAASYPLIPSSLTRAQKEMLLELEWAHRAMIQSYVIGLIDNAWAGCFTNLTTLTIAKIPSSHVYILNRYELWQSLPSITHVTLGVIADWRRIHKPALGCIDDVPVSPVEAVGKVFTLLNDYIGLQKNIENLHFEWICGGEFAAGTFQRNHYILPAPFVSVAQLMAIPDSPRTKSDQFLRLRYVKHLSLKNCWFSPHVFLQSFRTLSLDSLEKLDLETVSLSGPPTTIPQVPLQQHHGGHNPNHATNLLNLIQITQVPQLPGGAANGQQFQVILQPPGMGVATGDQPTHLVPTDPATAAQTLQNLAQQLPAGHAPLQLLPQGAGSRPNQEMLRQPEWLTWAGVIEHFSPSVKIRDILADQPAVNYSESDDSVFEIETGIPSLSKFVPQTHKLADDEKKYKLKSLTFKSCGYVSVDADYLDTRSILPGGAQGLTGNGNPHNHDLSILMQRCRDKMLGRITQYLCGEELFQLVNAFGMDIGWATVYDQKTTIDAMADGVDGPGRGRFSGTIDRNGAAPSREPVIVEPLIPVDRETEQALALLAGLGADDEDDHLDDLDFDSNHDAQDNAQDNPQDNPHGNIQDTPQNDNENDFLGMLLDYTDNAGNASNTGNPVPWT</sequence>
<reference evidence="3 4" key="1">
    <citation type="journal article" date="2021" name="Nat. Commun.">
        <title>Genetic determinants of endophytism in the Arabidopsis root mycobiome.</title>
        <authorList>
            <person name="Mesny F."/>
            <person name="Miyauchi S."/>
            <person name="Thiergart T."/>
            <person name="Pickel B."/>
            <person name="Atanasova L."/>
            <person name="Karlsson M."/>
            <person name="Huettel B."/>
            <person name="Barry K.W."/>
            <person name="Haridas S."/>
            <person name="Chen C."/>
            <person name="Bauer D."/>
            <person name="Andreopoulos W."/>
            <person name="Pangilinan J."/>
            <person name="LaButti K."/>
            <person name="Riley R."/>
            <person name="Lipzen A."/>
            <person name="Clum A."/>
            <person name="Drula E."/>
            <person name="Henrissat B."/>
            <person name="Kohler A."/>
            <person name="Grigoriev I.V."/>
            <person name="Martin F.M."/>
            <person name="Hacquard S."/>
        </authorList>
    </citation>
    <scope>NUCLEOTIDE SEQUENCE [LARGE SCALE GENOMIC DNA]</scope>
    <source>
        <strain evidence="3 4">MPI-CAGE-CH-0241</strain>
    </source>
</reference>
<feature type="compositionally biased region" description="Polar residues" evidence="1">
    <location>
        <begin position="19"/>
        <end position="36"/>
    </location>
</feature>
<dbReference type="InterPro" id="IPR001810">
    <property type="entry name" value="F-box_dom"/>
</dbReference>
<accession>A0A9P8W4L0</accession>
<organism evidence="3 4">
    <name type="scientific">Thelonectria olida</name>
    <dbReference type="NCBI Taxonomy" id="1576542"/>
    <lineage>
        <taxon>Eukaryota</taxon>
        <taxon>Fungi</taxon>
        <taxon>Dikarya</taxon>
        <taxon>Ascomycota</taxon>
        <taxon>Pezizomycotina</taxon>
        <taxon>Sordariomycetes</taxon>
        <taxon>Hypocreomycetidae</taxon>
        <taxon>Hypocreales</taxon>
        <taxon>Nectriaceae</taxon>
        <taxon>Thelonectria</taxon>
    </lineage>
</organism>
<feature type="compositionally biased region" description="Low complexity" evidence="1">
    <location>
        <begin position="915"/>
        <end position="926"/>
    </location>
</feature>